<dbReference type="Proteomes" id="UP000027982">
    <property type="component" value="Chromosome"/>
</dbReference>
<dbReference type="STRING" id="661478.OP10G_2810"/>
<evidence type="ECO:0000313" key="2">
    <source>
        <dbReference type="EMBL" id="AIE86178.1"/>
    </source>
</evidence>
<evidence type="ECO:0000313" key="3">
    <source>
        <dbReference type="Proteomes" id="UP000027982"/>
    </source>
</evidence>
<dbReference type="EMBL" id="CP007139">
    <property type="protein sequence ID" value="AIE86178.1"/>
    <property type="molecule type" value="Genomic_DNA"/>
</dbReference>
<dbReference type="HOGENOM" id="CLU_113286_1_0_0"/>
<dbReference type="InterPro" id="IPR013429">
    <property type="entry name" value="Regulatory_FmdB_Zinc_ribbon"/>
</dbReference>
<dbReference type="KEGG" id="fgi:OP10G_2810"/>
<proteinExistence type="predicted"/>
<organism evidence="2 3">
    <name type="scientific">Fimbriimonas ginsengisoli Gsoil 348</name>
    <dbReference type="NCBI Taxonomy" id="661478"/>
    <lineage>
        <taxon>Bacteria</taxon>
        <taxon>Bacillati</taxon>
        <taxon>Armatimonadota</taxon>
        <taxon>Fimbriimonadia</taxon>
        <taxon>Fimbriimonadales</taxon>
        <taxon>Fimbriimonadaceae</taxon>
        <taxon>Fimbriimonas</taxon>
    </lineage>
</organism>
<dbReference type="OrthoDB" id="9806664at2"/>
<dbReference type="eggNOG" id="COG2331">
    <property type="taxonomic scope" value="Bacteria"/>
</dbReference>
<dbReference type="RefSeq" id="WP_025225281.1">
    <property type="nucleotide sequence ID" value="NZ_CP007139.1"/>
</dbReference>
<dbReference type="AlphaFoldDB" id="A0A068NRL2"/>
<protein>
    <submittedName>
        <fullName evidence="2">Cytochrome c family protein, putative</fullName>
    </submittedName>
</protein>
<accession>A0A068NRL2</accession>
<reference evidence="2 3" key="1">
    <citation type="journal article" date="2014" name="PLoS ONE">
        <title>The first complete genome sequence of the class fimbriimonadia in the phylum armatimonadetes.</title>
        <authorList>
            <person name="Hu Z.Y."/>
            <person name="Wang Y.Z."/>
            <person name="Im W.T."/>
            <person name="Wang S.Y."/>
            <person name="Zhao G.P."/>
            <person name="Zheng H.J."/>
            <person name="Quan Z.X."/>
        </authorList>
    </citation>
    <scope>NUCLEOTIDE SEQUENCE [LARGE SCALE GENOMIC DNA]</scope>
    <source>
        <strain evidence="2">Gsoil 348</strain>
    </source>
</reference>
<evidence type="ECO:0000259" key="1">
    <source>
        <dbReference type="SMART" id="SM00834"/>
    </source>
</evidence>
<dbReference type="Pfam" id="PF09723">
    <property type="entry name" value="Zn_ribbon_8"/>
    <property type="match status" value="1"/>
</dbReference>
<sequence length="109" mass="12371">MPVFEYRCQSCHRKFSALVGMTAEPDDEKCPHCGSSDTAKLVSRFARYRNEDDRVDEIADRLETMGEPDSPAQMREMMKEMGRAMDEDVSGEMEEMFEADMAGEGGDEE</sequence>
<keyword evidence="3" id="KW-1185">Reference proteome</keyword>
<dbReference type="NCBIfam" id="TIGR02605">
    <property type="entry name" value="CxxC_CxxC_SSSS"/>
    <property type="match status" value="1"/>
</dbReference>
<name>A0A068NRL2_FIMGI</name>
<dbReference type="SMART" id="SM00834">
    <property type="entry name" value="CxxC_CXXC_SSSS"/>
    <property type="match status" value="1"/>
</dbReference>
<gene>
    <name evidence="2" type="ORF">OP10G_2810</name>
</gene>
<feature type="domain" description="Putative regulatory protein FmdB zinc ribbon" evidence="1">
    <location>
        <begin position="1"/>
        <end position="43"/>
    </location>
</feature>